<dbReference type="InterPro" id="IPR013517">
    <property type="entry name" value="FG-GAP"/>
</dbReference>
<feature type="non-terminal residue" evidence="3">
    <location>
        <position position="172"/>
    </location>
</feature>
<accession>A0A956NJ34</accession>
<keyword evidence="1 2" id="KW-0732">Signal</keyword>
<evidence type="ECO:0000256" key="1">
    <source>
        <dbReference type="ARBA" id="ARBA00022729"/>
    </source>
</evidence>
<reference evidence="3" key="1">
    <citation type="submission" date="2020-04" db="EMBL/GenBank/DDBJ databases">
        <authorList>
            <person name="Zhang T."/>
        </authorList>
    </citation>
    <scope>NUCLEOTIDE SEQUENCE</scope>
    <source>
        <strain evidence="3">HKST-UBA02</strain>
    </source>
</reference>
<gene>
    <name evidence="3" type="ORF">KDA27_27700</name>
</gene>
<dbReference type="SUPFAM" id="SSF69318">
    <property type="entry name" value="Integrin alpha N-terminal domain"/>
    <property type="match status" value="1"/>
</dbReference>
<dbReference type="Gene3D" id="2.130.10.130">
    <property type="entry name" value="Integrin alpha, N-terminal"/>
    <property type="match status" value="1"/>
</dbReference>
<feature type="chain" id="PRO_5037109134" evidence="2">
    <location>
        <begin position="23"/>
        <end position="172"/>
    </location>
</feature>
<evidence type="ECO:0000256" key="2">
    <source>
        <dbReference type="SAM" id="SignalP"/>
    </source>
</evidence>
<evidence type="ECO:0000313" key="3">
    <source>
        <dbReference type="EMBL" id="MCA9759612.1"/>
    </source>
</evidence>
<dbReference type="AlphaFoldDB" id="A0A956NJ34"/>
<dbReference type="Proteomes" id="UP000739538">
    <property type="component" value="Unassembled WGS sequence"/>
</dbReference>
<proteinExistence type="predicted"/>
<dbReference type="PANTHER" id="PTHR46580">
    <property type="entry name" value="SENSOR KINASE-RELATED"/>
    <property type="match status" value="1"/>
</dbReference>
<dbReference type="Pfam" id="PF13517">
    <property type="entry name" value="FG-GAP_3"/>
    <property type="match status" value="1"/>
</dbReference>
<dbReference type="PANTHER" id="PTHR46580:SF2">
    <property type="entry name" value="MAM DOMAIN-CONTAINING PROTEIN"/>
    <property type="match status" value="1"/>
</dbReference>
<evidence type="ECO:0000313" key="4">
    <source>
        <dbReference type="Proteomes" id="UP000739538"/>
    </source>
</evidence>
<feature type="signal peptide" evidence="2">
    <location>
        <begin position="1"/>
        <end position="22"/>
    </location>
</feature>
<reference evidence="3" key="2">
    <citation type="journal article" date="2021" name="Microbiome">
        <title>Successional dynamics and alternative stable states in a saline activated sludge microbial community over 9 years.</title>
        <authorList>
            <person name="Wang Y."/>
            <person name="Ye J."/>
            <person name="Ju F."/>
            <person name="Liu L."/>
            <person name="Boyd J.A."/>
            <person name="Deng Y."/>
            <person name="Parks D.H."/>
            <person name="Jiang X."/>
            <person name="Yin X."/>
            <person name="Woodcroft B.J."/>
            <person name="Tyson G.W."/>
            <person name="Hugenholtz P."/>
            <person name="Polz M.F."/>
            <person name="Zhang T."/>
        </authorList>
    </citation>
    <scope>NUCLEOTIDE SEQUENCE</scope>
    <source>
        <strain evidence="3">HKST-UBA02</strain>
    </source>
</reference>
<protein>
    <submittedName>
        <fullName evidence="3">VCBS repeat-containing protein</fullName>
    </submittedName>
</protein>
<name>A0A956NJ34_UNCEI</name>
<dbReference type="EMBL" id="JAGQHS010000410">
    <property type="protein sequence ID" value="MCA9759612.1"/>
    <property type="molecule type" value="Genomic_DNA"/>
</dbReference>
<organism evidence="3 4">
    <name type="scientific">Eiseniibacteriota bacterium</name>
    <dbReference type="NCBI Taxonomy" id="2212470"/>
    <lineage>
        <taxon>Bacteria</taxon>
        <taxon>Candidatus Eiseniibacteriota</taxon>
    </lineage>
</organism>
<comment type="caution">
    <text evidence="3">The sequence shown here is derived from an EMBL/GenBank/DDBJ whole genome shotgun (WGS) entry which is preliminary data.</text>
</comment>
<sequence>MITSASRPNLALALATCASLWAAEPSSAQFVDIGAGLEDLSGVHAAWGDYDNDGDLDVLTTGVSESELPVSHLYRNDAGSFVDIGAGLPGMYEGSVAWGDYDNDGDLDILFAGLIEGFVRVSRVYRNDAGSFTDALAGLAGSSGAASWVDYDNDGDLDILLLGDGGGVAATR</sequence>
<dbReference type="InterPro" id="IPR028994">
    <property type="entry name" value="Integrin_alpha_N"/>
</dbReference>